<evidence type="ECO:0000256" key="6">
    <source>
        <dbReference type="ARBA" id="ARBA00023136"/>
    </source>
</evidence>
<keyword evidence="7 8" id="KW-0998">Cell outer membrane</keyword>
<dbReference type="Proteomes" id="UP001596492">
    <property type="component" value="Unassembled WGS sequence"/>
</dbReference>
<dbReference type="InterPro" id="IPR000531">
    <property type="entry name" value="Beta-barrel_TonB"/>
</dbReference>
<evidence type="ECO:0000259" key="13">
    <source>
        <dbReference type="Pfam" id="PF07715"/>
    </source>
</evidence>
<keyword evidence="15" id="KW-1185">Reference proteome</keyword>
<dbReference type="InterPro" id="IPR039426">
    <property type="entry name" value="TonB-dep_rcpt-like"/>
</dbReference>
<evidence type="ECO:0000313" key="14">
    <source>
        <dbReference type="EMBL" id="MFC7290567.1"/>
    </source>
</evidence>
<dbReference type="Pfam" id="PF00593">
    <property type="entry name" value="TonB_dep_Rec_b-barrel"/>
    <property type="match status" value="1"/>
</dbReference>
<feature type="domain" description="TonB-dependent receptor plug" evidence="13">
    <location>
        <begin position="44"/>
        <end position="147"/>
    </location>
</feature>
<feature type="chain" id="PRO_5046950892" evidence="11">
    <location>
        <begin position="25"/>
        <end position="722"/>
    </location>
</feature>
<evidence type="ECO:0000256" key="9">
    <source>
        <dbReference type="RuleBase" id="RU003357"/>
    </source>
</evidence>
<name>A0ABW2II70_9PROT</name>
<feature type="region of interest" description="Disordered" evidence="10">
    <location>
        <begin position="286"/>
        <end position="311"/>
    </location>
</feature>
<comment type="caution">
    <text evidence="14">The sequence shown here is derived from an EMBL/GenBank/DDBJ whole genome shotgun (WGS) entry which is preliminary data.</text>
</comment>
<feature type="compositionally biased region" description="Acidic residues" evidence="10">
    <location>
        <begin position="227"/>
        <end position="239"/>
    </location>
</feature>
<reference evidence="15" key="1">
    <citation type="journal article" date="2019" name="Int. J. Syst. Evol. Microbiol.">
        <title>The Global Catalogue of Microorganisms (GCM) 10K type strain sequencing project: providing services to taxonomists for standard genome sequencing and annotation.</title>
        <authorList>
            <consortium name="The Broad Institute Genomics Platform"/>
            <consortium name="The Broad Institute Genome Sequencing Center for Infectious Disease"/>
            <person name="Wu L."/>
            <person name="Ma J."/>
        </authorList>
    </citation>
    <scope>NUCLEOTIDE SEQUENCE [LARGE SCALE GENOMIC DNA]</scope>
    <source>
        <strain evidence="15">CCUG 51308</strain>
    </source>
</reference>
<protein>
    <submittedName>
        <fullName evidence="14">TonB-dependent receptor domain-containing protein</fullName>
    </submittedName>
</protein>
<organism evidence="14 15">
    <name type="scientific">Hirschia litorea</name>
    <dbReference type="NCBI Taxonomy" id="1199156"/>
    <lineage>
        <taxon>Bacteria</taxon>
        <taxon>Pseudomonadati</taxon>
        <taxon>Pseudomonadota</taxon>
        <taxon>Alphaproteobacteria</taxon>
        <taxon>Hyphomonadales</taxon>
        <taxon>Hyphomonadaceae</taxon>
        <taxon>Hirschia</taxon>
    </lineage>
</organism>
<dbReference type="Gene3D" id="2.40.170.20">
    <property type="entry name" value="TonB-dependent receptor, beta-barrel domain"/>
    <property type="match status" value="1"/>
</dbReference>
<dbReference type="PANTHER" id="PTHR30069:SF40">
    <property type="entry name" value="TONB-DEPENDENT RECEPTOR NMB0964-RELATED"/>
    <property type="match status" value="1"/>
</dbReference>
<evidence type="ECO:0000256" key="10">
    <source>
        <dbReference type="SAM" id="MobiDB-lite"/>
    </source>
</evidence>
<comment type="similarity">
    <text evidence="8 9">Belongs to the TonB-dependent receptor family.</text>
</comment>
<sequence length="722" mass="79007">MKKIKPTYLGAVALVVGISPLANAQDRQDTIIVSSPGPVRTADELVGNATSMDRESIIDHLSGTLGDTLDRQPGVSSTFFGAGASRPVLRGLGAERVLVLTNGIGTIDVSATSPDHQVMADGLDAQRIEILRGPAALAYGGQAIGGIVNVIDGLIVETIPSDPATLDLYGAYNSQNDGEELSARTQFTAGNFVFTGIATTREFEDYDIPTFAESDAFRRLEEQEHHEEDEDDHDEEHDHEDEHDLHSEAIGTVENSFLDTSQLSAGVSWIGSNTFWGVGIRHQDSKYGIPGHSHEEHGEEDHDHEEEDHDDELHEDELHEEEMPFIDMEQTRYDFRGGIKFESNFLTELIATASYADYEHVEFEAPGIAGTSFSSEGFESRVELGHEWKGINGAWGLQVIDKELASKGEEAFITPTRQNAIGVFLYETKDWENGFGLEGGLRVDDIEYDNDIMGSAKFDLASGSLGLHQHWESGWFIGTQLSYTQRAPNESELFARGPHLATSQYEVGDASLEKETGLNFEGTVRWQNDIFEIGVSAFHTDFTDFIFLSPSTIVVEGETVSEVDELAVNGFMQEDATFSGGEIYTSLEVEDGILGANWSLNANVDYVDGQLDEGGNVPYLPPLTFNAGSHARWGGLKLGAELTIAAEQNNQGAAQLPTEGYTLVNLSSSYDLPVFNSDSKKAEIFLKVNNVGDEEIRYSTSVLKDVIPAPGRNIRVGFRLSM</sequence>
<dbReference type="RefSeq" id="WP_382165562.1">
    <property type="nucleotide sequence ID" value="NZ_JBHTBR010000002.1"/>
</dbReference>
<feature type="domain" description="TonB-dependent receptor-like beta-barrel" evidence="12">
    <location>
        <begin position="330"/>
        <end position="691"/>
    </location>
</feature>
<accession>A0ABW2II70</accession>
<keyword evidence="4 8" id="KW-0812">Transmembrane</keyword>
<evidence type="ECO:0000313" key="15">
    <source>
        <dbReference type="Proteomes" id="UP001596492"/>
    </source>
</evidence>
<dbReference type="InterPro" id="IPR036942">
    <property type="entry name" value="Beta-barrel_TonB_sf"/>
</dbReference>
<evidence type="ECO:0000256" key="7">
    <source>
        <dbReference type="ARBA" id="ARBA00023237"/>
    </source>
</evidence>
<comment type="subcellular location">
    <subcellularLocation>
        <location evidence="1 8">Cell outer membrane</location>
        <topology evidence="1 8">Multi-pass membrane protein</topology>
    </subcellularLocation>
</comment>
<dbReference type="PANTHER" id="PTHR30069">
    <property type="entry name" value="TONB-DEPENDENT OUTER MEMBRANE RECEPTOR"/>
    <property type="match status" value="1"/>
</dbReference>
<dbReference type="SUPFAM" id="SSF56935">
    <property type="entry name" value="Porins"/>
    <property type="match status" value="1"/>
</dbReference>
<feature type="compositionally biased region" description="Basic and acidic residues" evidence="10">
    <location>
        <begin position="292"/>
        <end position="301"/>
    </location>
</feature>
<proteinExistence type="inferred from homology"/>
<keyword evidence="11" id="KW-0732">Signal</keyword>
<evidence type="ECO:0000256" key="4">
    <source>
        <dbReference type="ARBA" id="ARBA00022692"/>
    </source>
</evidence>
<evidence type="ECO:0000256" key="11">
    <source>
        <dbReference type="SAM" id="SignalP"/>
    </source>
</evidence>
<keyword evidence="5 9" id="KW-0798">TonB box</keyword>
<gene>
    <name evidence="14" type="ORF">ACFQS8_02975</name>
</gene>
<evidence type="ECO:0000256" key="5">
    <source>
        <dbReference type="ARBA" id="ARBA00023077"/>
    </source>
</evidence>
<dbReference type="InterPro" id="IPR012910">
    <property type="entry name" value="Plug_dom"/>
</dbReference>
<dbReference type="Pfam" id="PF07715">
    <property type="entry name" value="Plug"/>
    <property type="match status" value="1"/>
</dbReference>
<keyword evidence="2 8" id="KW-0813">Transport</keyword>
<feature type="region of interest" description="Disordered" evidence="10">
    <location>
        <begin position="222"/>
        <end position="244"/>
    </location>
</feature>
<evidence type="ECO:0000256" key="1">
    <source>
        <dbReference type="ARBA" id="ARBA00004571"/>
    </source>
</evidence>
<evidence type="ECO:0000259" key="12">
    <source>
        <dbReference type="Pfam" id="PF00593"/>
    </source>
</evidence>
<keyword evidence="14" id="KW-0675">Receptor</keyword>
<dbReference type="PROSITE" id="PS52016">
    <property type="entry name" value="TONB_DEPENDENT_REC_3"/>
    <property type="match status" value="1"/>
</dbReference>
<keyword evidence="6 8" id="KW-0472">Membrane</keyword>
<dbReference type="Gene3D" id="2.170.130.10">
    <property type="entry name" value="TonB-dependent receptor, plug domain"/>
    <property type="match status" value="1"/>
</dbReference>
<keyword evidence="3 8" id="KW-1134">Transmembrane beta strand</keyword>
<feature type="signal peptide" evidence="11">
    <location>
        <begin position="1"/>
        <end position="24"/>
    </location>
</feature>
<evidence type="ECO:0000256" key="8">
    <source>
        <dbReference type="PROSITE-ProRule" id="PRU01360"/>
    </source>
</evidence>
<dbReference type="EMBL" id="JBHTBR010000002">
    <property type="protein sequence ID" value="MFC7290567.1"/>
    <property type="molecule type" value="Genomic_DNA"/>
</dbReference>
<dbReference type="InterPro" id="IPR037066">
    <property type="entry name" value="Plug_dom_sf"/>
</dbReference>
<evidence type="ECO:0000256" key="3">
    <source>
        <dbReference type="ARBA" id="ARBA00022452"/>
    </source>
</evidence>
<feature type="compositionally biased region" description="Acidic residues" evidence="10">
    <location>
        <begin position="302"/>
        <end position="311"/>
    </location>
</feature>
<evidence type="ECO:0000256" key="2">
    <source>
        <dbReference type="ARBA" id="ARBA00022448"/>
    </source>
</evidence>